<comment type="caution">
    <text evidence="1">The sequence shown here is derived from an EMBL/GenBank/DDBJ whole genome shotgun (WGS) entry which is preliminary data.</text>
</comment>
<dbReference type="EMBL" id="BGZK01002075">
    <property type="protein sequence ID" value="GBP90312.1"/>
    <property type="molecule type" value="Genomic_DNA"/>
</dbReference>
<evidence type="ECO:0000313" key="2">
    <source>
        <dbReference type="Proteomes" id="UP000299102"/>
    </source>
</evidence>
<accession>A0A4C1ZSB7</accession>
<dbReference type="Proteomes" id="UP000299102">
    <property type="component" value="Unassembled WGS sequence"/>
</dbReference>
<gene>
    <name evidence="1" type="ORF">EVAR_61974_1</name>
</gene>
<dbReference type="AlphaFoldDB" id="A0A4C1ZSB7"/>
<sequence length="85" mass="9438">MGATNFPFRRAFPSARAVTMAGAAIEINDSYPEPKRVLNQKLSDASSSPVASLDSAFKSAARPVTAHWYHVWTLLVWDCSYRDSF</sequence>
<protein>
    <submittedName>
        <fullName evidence="1">Uncharacterized protein</fullName>
    </submittedName>
</protein>
<organism evidence="1 2">
    <name type="scientific">Eumeta variegata</name>
    <name type="common">Bagworm moth</name>
    <name type="synonym">Eumeta japonica</name>
    <dbReference type="NCBI Taxonomy" id="151549"/>
    <lineage>
        <taxon>Eukaryota</taxon>
        <taxon>Metazoa</taxon>
        <taxon>Ecdysozoa</taxon>
        <taxon>Arthropoda</taxon>
        <taxon>Hexapoda</taxon>
        <taxon>Insecta</taxon>
        <taxon>Pterygota</taxon>
        <taxon>Neoptera</taxon>
        <taxon>Endopterygota</taxon>
        <taxon>Lepidoptera</taxon>
        <taxon>Glossata</taxon>
        <taxon>Ditrysia</taxon>
        <taxon>Tineoidea</taxon>
        <taxon>Psychidae</taxon>
        <taxon>Oiketicinae</taxon>
        <taxon>Eumeta</taxon>
    </lineage>
</organism>
<name>A0A4C1ZSB7_EUMVA</name>
<reference evidence="1 2" key="1">
    <citation type="journal article" date="2019" name="Commun. Biol.">
        <title>The bagworm genome reveals a unique fibroin gene that provides high tensile strength.</title>
        <authorList>
            <person name="Kono N."/>
            <person name="Nakamura H."/>
            <person name="Ohtoshi R."/>
            <person name="Tomita M."/>
            <person name="Numata K."/>
            <person name="Arakawa K."/>
        </authorList>
    </citation>
    <scope>NUCLEOTIDE SEQUENCE [LARGE SCALE GENOMIC DNA]</scope>
</reference>
<keyword evidence="2" id="KW-1185">Reference proteome</keyword>
<proteinExistence type="predicted"/>
<evidence type="ECO:0000313" key="1">
    <source>
        <dbReference type="EMBL" id="GBP90312.1"/>
    </source>
</evidence>